<keyword evidence="2" id="KW-1185">Reference proteome</keyword>
<sequence length="116" mass="13012">MSLPHSFGLKVSAFPSTARRILHEARNRGFVRKEQITRGSVQDQVHACKQSQLTKARTLVLDDSRTMPVGLGRFVDTKMSIARRLRPCKRASRSGSWICGIDGPEAYREESAGIER</sequence>
<name>A0ABD2BKN0_VESMC</name>
<proteinExistence type="predicted"/>
<protein>
    <submittedName>
        <fullName evidence="1">Uncharacterized protein</fullName>
    </submittedName>
</protein>
<evidence type="ECO:0000313" key="2">
    <source>
        <dbReference type="Proteomes" id="UP001607303"/>
    </source>
</evidence>
<dbReference type="AlphaFoldDB" id="A0ABD2BKN0"/>
<evidence type="ECO:0000313" key="1">
    <source>
        <dbReference type="EMBL" id="KAL2733322.1"/>
    </source>
</evidence>
<reference evidence="1 2" key="1">
    <citation type="journal article" date="2024" name="Ann. Entomol. Soc. Am.">
        <title>Genomic analyses of the southern and eastern yellowjacket wasps (Hymenoptera: Vespidae) reveal evolutionary signatures of social life.</title>
        <authorList>
            <person name="Catto M.A."/>
            <person name="Caine P.B."/>
            <person name="Orr S.E."/>
            <person name="Hunt B.G."/>
            <person name="Goodisman M.A.D."/>
        </authorList>
    </citation>
    <scope>NUCLEOTIDE SEQUENCE [LARGE SCALE GENOMIC DNA]</scope>
    <source>
        <strain evidence="1">232</strain>
        <tissue evidence="1">Head and thorax</tissue>
    </source>
</reference>
<dbReference type="Proteomes" id="UP001607303">
    <property type="component" value="Unassembled WGS sequence"/>
</dbReference>
<organism evidence="1 2">
    <name type="scientific">Vespula maculifrons</name>
    <name type="common">Eastern yellow jacket</name>
    <name type="synonym">Wasp</name>
    <dbReference type="NCBI Taxonomy" id="7453"/>
    <lineage>
        <taxon>Eukaryota</taxon>
        <taxon>Metazoa</taxon>
        <taxon>Ecdysozoa</taxon>
        <taxon>Arthropoda</taxon>
        <taxon>Hexapoda</taxon>
        <taxon>Insecta</taxon>
        <taxon>Pterygota</taxon>
        <taxon>Neoptera</taxon>
        <taxon>Endopterygota</taxon>
        <taxon>Hymenoptera</taxon>
        <taxon>Apocrita</taxon>
        <taxon>Aculeata</taxon>
        <taxon>Vespoidea</taxon>
        <taxon>Vespidae</taxon>
        <taxon>Vespinae</taxon>
        <taxon>Vespula</taxon>
    </lineage>
</organism>
<accession>A0ABD2BKN0</accession>
<dbReference type="EMBL" id="JAYRBN010000074">
    <property type="protein sequence ID" value="KAL2733322.1"/>
    <property type="molecule type" value="Genomic_DNA"/>
</dbReference>
<comment type="caution">
    <text evidence="1">The sequence shown here is derived from an EMBL/GenBank/DDBJ whole genome shotgun (WGS) entry which is preliminary data.</text>
</comment>
<gene>
    <name evidence="1" type="ORF">V1477_014290</name>
</gene>